<evidence type="ECO:0000313" key="2">
    <source>
        <dbReference type="EMBL" id="KAK7267211.1"/>
    </source>
</evidence>
<protein>
    <recommendedName>
        <fullName evidence="4">Secreted protein</fullName>
    </recommendedName>
</protein>
<dbReference type="Proteomes" id="UP001372338">
    <property type="component" value="Unassembled WGS sequence"/>
</dbReference>
<keyword evidence="1" id="KW-0732">Signal</keyword>
<comment type="caution">
    <text evidence="2">The sequence shown here is derived from an EMBL/GenBank/DDBJ whole genome shotgun (WGS) entry which is preliminary data.</text>
</comment>
<evidence type="ECO:0008006" key="4">
    <source>
        <dbReference type="Google" id="ProtNLM"/>
    </source>
</evidence>
<gene>
    <name evidence="2" type="ORF">RIF29_19876</name>
</gene>
<proteinExistence type="predicted"/>
<sequence length="94" mass="10951">MKSLWLRFHCSLFACEIISLDIFGIDIVYATEMTNIPFSGLHFCQLTSFRLRGATLFPFSPFRISLVLSDPHFLLHEINFLTFSRYFQPPQLST</sequence>
<evidence type="ECO:0000313" key="3">
    <source>
        <dbReference type="Proteomes" id="UP001372338"/>
    </source>
</evidence>
<name>A0AAN9F3D8_CROPI</name>
<accession>A0AAN9F3D8</accession>
<evidence type="ECO:0000256" key="1">
    <source>
        <dbReference type="SAM" id="SignalP"/>
    </source>
</evidence>
<organism evidence="2 3">
    <name type="scientific">Crotalaria pallida</name>
    <name type="common">Smooth rattlebox</name>
    <name type="synonym">Crotalaria striata</name>
    <dbReference type="NCBI Taxonomy" id="3830"/>
    <lineage>
        <taxon>Eukaryota</taxon>
        <taxon>Viridiplantae</taxon>
        <taxon>Streptophyta</taxon>
        <taxon>Embryophyta</taxon>
        <taxon>Tracheophyta</taxon>
        <taxon>Spermatophyta</taxon>
        <taxon>Magnoliopsida</taxon>
        <taxon>eudicotyledons</taxon>
        <taxon>Gunneridae</taxon>
        <taxon>Pentapetalae</taxon>
        <taxon>rosids</taxon>
        <taxon>fabids</taxon>
        <taxon>Fabales</taxon>
        <taxon>Fabaceae</taxon>
        <taxon>Papilionoideae</taxon>
        <taxon>50 kb inversion clade</taxon>
        <taxon>genistoids sensu lato</taxon>
        <taxon>core genistoids</taxon>
        <taxon>Crotalarieae</taxon>
        <taxon>Crotalaria</taxon>
    </lineage>
</organism>
<dbReference type="AlphaFoldDB" id="A0AAN9F3D8"/>
<keyword evidence="3" id="KW-1185">Reference proteome</keyword>
<reference evidence="2 3" key="1">
    <citation type="submission" date="2024-01" db="EMBL/GenBank/DDBJ databases">
        <title>The genomes of 5 underutilized Papilionoideae crops provide insights into root nodulation and disease resistanc.</title>
        <authorList>
            <person name="Yuan L."/>
        </authorList>
    </citation>
    <scope>NUCLEOTIDE SEQUENCE [LARGE SCALE GENOMIC DNA]</scope>
    <source>
        <strain evidence="2">ZHUSHIDOU_FW_LH</strain>
        <tissue evidence="2">Leaf</tissue>
    </source>
</reference>
<dbReference type="EMBL" id="JAYWIO010000004">
    <property type="protein sequence ID" value="KAK7267211.1"/>
    <property type="molecule type" value="Genomic_DNA"/>
</dbReference>
<feature type="chain" id="PRO_5042931516" description="Secreted protein" evidence="1">
    <location>
        <begin position="31"/>
        <end position="94"/>
    </location>
</feature>
<feature type="signal peptide" evidence="1">
    <location>
        <begin position="1"/>
        <end position="30"/>
    </location>
</feature>